<dbReference type="SMART" id="SM00829">
    <property type="entry name" value="PKS_ER"/>
    <property type="match status" value="1"/>
</dbReference>
<dbReference type="PANTHER" id="PTHR43482:SF1">
    <property type="entry name" value="PROTEIN AST1-RELATED"/>
    <property type="match status" value="1"/>
</dbReference>
<protein>
    <submittedName>
        <fullName evidence="2">Oxidoreductase</fullName>
    </submittedName>
</protein>
<dbReference type="Gene3D" id="3.40.50.720">
    <property type="entry name" value="NAD(P)-binding Rossmann-like Domain"/>
    <property type="match status" value="1"/>
</dbReference>
<name>A0A9X0JIT1_9PSED</name>
<accession>A0A9X0JIT1</accession>
<feature type="domain" description="Enoyl reductase (ER)" evidence="1">
    <location>
        <begin position="10"/>
        <end position="317"/>
    </location>
</feature>
<dbReference type="CDD" id="cd05289">
    <property type="entry name" value="MDR_like_2"/>
    <property type="match status" value="1"/>
</dbReference>
<dbReference type="RefSeq" id="WP_037016369.1">
    <property type="nucleotide sequence ID" value="NZ_JRMB01000002.1"/>
</dbReference>
<dbReference type="PANTHER" id="PTHR43482">
    <property type="entry name" value="PROTEIN AST1-RELATED"/>
    <property type="match status" value="1"/>
</dbReference>
<dbReference type="SUPFAM" id="SSF51735">
    <property type="entry name" value="NAD(P)-binding Rossmann-fold domains"/>
    <property type="match status" value="1"/>
</dbReference>
<dbReference type="OrthoDB" id="9780520at2"/>
<proteinExistence type="predicted"/>
<dbReference type="Gene3D" id="3.90.180.10">
    <property type="entry name" value="Medium-chain alcohol dehydrogenases, catalytic domain"/>
    <property type="match status" value="1"/>
</dbReference>
<dbReference type="InterPro" id="IPR013154">
    <property type="entry name" value="ADH-like_N"/>
</dbReference>
<evidence type="ECO:0000259" key="1">
    <source>
        <dbReference type="SMART" id="SM00829"/>
    </source>
</evidence>
<dbReference type="InterPro" id="IPR036291">
    <property type="entry name" value="NAD(P)-bd_dom_sf"/>
</dbReference>
<dbReference type="InterPro" id="IPR011032">
    <property type="entry name" value="GroES-like_sf"/>
</dbReference>
<organism evidence="2 3">
    <name type="scientific">Pseudomonas lutea</name>
    <dbReference type="NCBI Taxonomy" id="243924"/>
    <lineage>
        <taxon>Bacteria</taxon>
        <taxon>Pseudomonadati</taxon>
        <taxon>Pseudomonadota</taxon>
        <taxon>Gammaproteobacteria</taxon>
        <taxon>Pseudomonadales</taxon>
        <taxon>Pseudomonadaceae</taxon>
        <taxon>Pseudomonas</taxon>
    </lineage>
</organism>
<dbReference type="InterPro" id="IPR013149">
    <property type="entry name" value="ADH-like_C"/>
</dbReference>
<dbReference type="GO" id="GO:0016491">
    <property type="term" value="F:oxidoreductase activity"/>
    <property type="evidence" value="ECO:0007669"/>
    <property type="project" value="InterPro"/>
</dbReference>
<dbReference type="Pfam" id="PF00107">
    <property type="entry name" value="ADH_zinc_N"/>
    <property type="match status" value="1"/>
</dbReference>
<dbReference type="SUPFAM" id="SSF50129">
    <property type="entry name" value="GroES-like"/>
    <property type="match status" value="1"/>
</dbReference>
<comment type="caution">
    <text evidence="2">The sequence shown here is derived from an EMBL/GenBank/DDBJ whole genome shotgun (WGS) entry which is preliminary data.</text>
</comment>
<dbReference type="Pfam" id="PF08240">
    <property type="entry name" value="ADH_N"/>
    <property type="match status" value="1"/>
</dbReference>
<evidence type="ECO:0000313" key="3">
    <source>
        <dbReference type="Proteomes" id="UP000029719"/>
    </source>
</evidence>
<dbReference type="EMBL" id="JRMB01000002">
    <property type="protein sequence ID" value="KGF64080.1"/>
    <property type="molecule type" value="Genomic_DNA"/>
</dbReference>
<sequence length="319" mass="33020">MKALQFSRTGDLAALQVVELPTPVPATGEVLVQIKAAGLNPSDVKNVLGRFPYTTMPRVPGRDFAGVVVEGPQALIGQEVWGTGKEIGFLRDGSHAGYIALSAKGVALKPASLSFVQAASLGVPYTTAWDALERSLVKAGTRLLVIGANGAVGSAAIALAKVRGAQVLAAVRKPDQLRALQAQGFDAIQLDKPEDLGAQVNAVFAGGADVIFDTTGFWLPAAVPALAPFGRIAIIAAPVDGHVQLPALALYRKGGSVVGINSLLYGVEACARMLEQFGKLFDEGTLPLPTGLLESPLDEGVARYADVNQGGAEKVILVP</sequence>
<reference evidence="2 3" key="1">
    <citation type="submission" date="2014-09" db="EMBL/GenBank/DDBJ databases">
        <title>Genome sequence of Pseudomonas lutea strain DSM 17257T.</title>
        <authorList>
            <person name="Kwak Y."/>
            <person name="Shin J.-H."/>
        </authorList>
    </citation>
    <scope>NUCLEOTIDE SEQUENCE [LARGE SCALE GENOMIC DNA]</scope>
    <source>
        <strain evidence="2 3">DSM 17257</strain>
    </source>
</reference>
<gene>
    <name evidence="2" type="ORF">LT42_19600</name>
</gene>
<dbReference type="Proteomes" id="UP000029719">
    <property type="component" value="Unassembled WGS sequence"/>
</dbReference>
<dbReference type="InterPro" id="IPR052585">
    <property type="entry name" value="Lipid_raft_assoc_Zn_ADH"/>
</dbReference>
<dbReference type="InterPro" id="IPR020843">
    <property type="entry name" value="ER"/>
</dbReference>
<dbReference type="AlphaFoldDB" id="A0A9X0JIT1"/>
<evidence type="ECO:0000313" key="2">
    <source>
        <dbReference type="EMBL" id="KGF64080.1"/>
    </source>
</evidence>